<dbReference type="GO" id="GO:0008146">
    <property type="term" value="F:sulfotransferase activity"/>
    <property type="evidence" value="ECO:0007669"/>
    <property type="project" value="InterPro"/>
</dbReference>
<comment type="subcellular location">
    <subcellularLocation>
        <location evidence="1 9">Golgi apparatus membrane</location>
        <topology evidence="1 9">Single-pass type II membrane protein</topology>
    </subcellularLocation>
</comment>
<protein>
    <recommendedName>
        <fullName evidence="9">Carbohydrate sulfotransferase</fullName>
        <ecNumber evidence="9">2.8.2.-</ecNumber>
    </recommendedName>
</protein>
<comment type="caution">
    <text evidence="10">The sequence shown here is derived from an EMBL/GenBank/DDBJ whole genome shotgun (WGS) entry which is preliminary data.</text>
</comment>
<keyword evidence="7 9" id="KW-0472">Membrane</keyword>
<keyword evidence="11" id="KW-1185">Reference proteome</keyword>
<accession>A0A9Q0YMZ8</accession>
<dbReference type="EC" id="2.8.2.-" evidence="9"/>
<keyword evidence="9" id="KW-0735">Signal-anchor</keyword>
<dbReference type="Pfam" id="PF03567">
    <property type="entry name" value="Sulfotransfer_2"/>
    <property type="match status" value="1"/>
</dbReference>
<evidence type="ECO:0000256" key="8">
    <source>
        <dbReference type="ARBA" id="ARBA00023180"/>
    </source>
</evidence>
<dbReference type="Proteomes" id="UP001152320">
    <property type="component" value="Chromosome 19"/>
</dbReference>
<evidence type="ECO:0000313" key="11">
    <source>
        <dbReference type="Proteomes" id="UP001152320"/>
    </source>
</evidence>
<comment type="similarity">
    <text evidence="2 9">Belongs to the sulfotransferase 2 family.</text>
</comment>
<name>A0A9Q0YMZ8_HOLLE</name>
<dbReference type="AlphaFoldDB" id="A0A9Q0YMZ8"/>
<sequence>MWLTSSLTRRTKLTLLVLFVTTLVILLYLWWNQSQYQDVKIITSAYTHYQQVGKVSNEVAMTKNKNRKIALHEKCQLYRKVLPHLADNEKEYSNVIVDMQHRIMYCPIPKAACSTWKVFFMNLLGVSVRGDIHTQAKIRLVHLSDLDPEVRQEVLRNFTKFMIVRHPFTRILSAYRNKLEPNGTFETTHVRGPNQYYWRDRLGMEILKIYRGVKVAKSFKEHRGDYDLTFAEFVNFITDYSERRSANDRHWKEMYSICYPCDIEYDFIAKFETLGEDSKLFLWSNGLDTHVTTQDQHATNSSSFEAVMQFYQKLPLESIQKLYERYKLDFQLFDYDPRSFQ</sequence>
<evidence type="ECO:0000256" key="5">
    <source>
        <dbReference type="ARBA" id="ARBA00022989"/>
    </source>
</evidence>
<dbReference type="OrthoDB" id="2019940at2759"/>
<dbReference type="EMBL" id="JAIZAY010000019">
    <property type="protein sequence ID" value="KAJ8024300.1"/>
    <property type="molecule type" value="Genomic_DNA"/>
</dbReference>
<reference evidence="10" key="1">
    <citation type="submission" date="2021-10" db="EMBL/GenBank/DDBJ databases">
        <title>Tropical sea cucumber genome reveals ecological adaptation and Cuvierian tubules defense mechanism.</title>
        <authorList>
            <person name="Chen T."/>
        </authorList>
    </citation>
    <scope>NUCLEOTIDE SEQUENCE</scope>
    <source>
        <strain evidence="10">Nanhai2018</strain>
        <tissue evidence="10">Muscle</tissue>
    </source>
</reference>
<evidence type="ECO:0000313" key="10">
    <source>
        <dbReference type="EMBL" id="KAJ8024300.1"/>
    </source>
</evidence>
<evidence type="ECO:0000256" key="4">
    <source>
        <dbReference type="ARBA" id="ARBA00022692"/>
    </source>
</evidence>
<keyword evidence="4 9" id="KW-0812">Transmembrane</keyword>
<evidence type="ECO:0000256" key="7">
    <source>
        <dbReference type="ARBA" id="ARBA00023136"/>
    </source>
</evidence>
<dbReference type="GO" id="GO:0000139">
    <property type="term" value="C:Golgi membrane"/>
    <property type="evidence" value="ECO:0007669"/>
    <property type="project" value="UniProtKB-SubCell"/>
</dbReference>
<dbReference type="PANTHER" id="PTHR12137:SF54">
    <property type="entry name" value="CARBOHYDRATE SULFOTRANSFERASE"/>
    <property type="match status" value="1"/>
</dbReference>
<evidence type="ECO:0000256" key="9">
    <source>
        <dbReference type="RuleBase" id="RU364020"/>
    </source>
</evidence>
<gene>
    <name evidence="10" type="ORF">HOLleu_37002</name>
</gene>
<evidence type="ECO:0000256" key="6">
    <source>
        <dbReference type="ARBA" id="ARBA00023034"/>
    </source>
</evidence>
<keyword evidence="5 9" id="KW-1133">Transmembrane helix</keyword>
<dbReference type="GO" id="GO:0016051">
    <property type="term" value="P:carbohydrate biosynthetic process"/>
    <property type="evidence" value="ECO:0007669"/>
    <property type="project" value="InterPro"/>
</dbReference>
<keyword evidence="3 9" id="KW-0808">Transferase</keyword>
<proteinExistence type="inferred from homology"/>
<feature type="transmembrane region" description="Helical" evidence="9">
    <location>
        <begin position="12"/>
        <end position="31"/>
    </location>
</feature>
<keyword evidence="6 9" id="KW-0333">Golgi apparatus</keyword>
<evidence type="ECO:0000256" key="3">
    <source>
        <dbReference type="ARBA" id="ARBA00022679"/>
    </source>
</evidence>
<evidence type="ECO:0000256" key="1">
    <source>
        <dbReference type="ARBA" id="ARBA00004323"/>
    </source>
</evidence>
<evidence type="ECO:0000256" key="2">
    <source>
        <dbReference type="ARBA" id="ARBA00006339"/>
    </source>
</evidence>
<organism evidence="10 11">
    <name type="scientific">Holothuria leucospilota</name>
    <name type="common">Black long sea cucumber</name>
    <name type="synonym">Mertensiothuria leucospilota</name>
    <dbReference type="NCBI Taxonomy" id="206669"/>
    <lineage>
        <taxon>Eukaryota</taxon>
        <taxon>Metazoa</taxon>
        <taxon>Echinodermata</taxon>
        <taxon>Eleutherozoa</taxon>
        <taxon>Echinozoa</taxon>
        <taxon>Holothuroidea</taxon>
        <taxon>Aspidochirotacea</taxon>
        <taxon>Aspidochirotida</taxon>
        <taxon>Holothuriidae</taxon>
        <taxon>Holothuria</taxon>
    </lineage>
</organism>
<dbReference type="InterPro" id="IPR018011">
    <property type="entry name" value="Carb_sulfotrans_8-10"/>
</dbReference>
<dbReference type="PANTHER" id="PTHR12137">
    <property type="entry name" value="CARBOHYDRATE SULFOTRANSFERASE"/>
    <property type="match status" value="1"/>
</dbReference>
<keyword evidence="8 9" id="KW-0325">Glycoprotein</keyword>
<keyword evidence="9" id="KW-0119">Carbohydrate metabolism</keyword>
<dbReference type="InterPro" id="IPR005331">
    <property type="entry name" value="Sulfotransferase"/>
</dbReference>